<evidence type="ECO:0000313" key="1">
    <source>
        <dbReference type="EMBL" id="CAF1917308.1"/>
    </source>
</evidence>
<dbReference type="EMBL" id="HG994366">
    <property type="protein sequence ID" value="CAF1917308.1"/>
    <property type="molecule type" value="Genomic_DNA"/>
</dbReference>
<dbReference type="AlphaFoldDB" id="A0A816K8L3"/>
<dbReference type="Proteomes" id="UP001295469">
    <property type="component" value="Chromosome C02"/>
</dbReference>
<reference evidence="1" key="1">
    <citation type="submission" date="2021-01" db="EMBL/GenBank/DDBJ databases">
        <authorList>
            <consortium name="Genoscope - CEA"/>
            <person name="William W."/>
        </authorList>
    </citation>
    <scope>NUCLEOTIDE SEQUENCE</scope>
</reference>
<proteinExistence type="predicted"/>
<gene>
    <name evidence="1" type="ORF">DARMORV10_C02P41300.1</name>
</gene>
<organism evidence="1">
    <name type="scientific">Brassica napus</name>
    <name type="common">Rape</name>
    <dbReference type="NCBI Taxonomy" id="3708"/>
    <lineage>
        <taxon>Eukaryota</taxon>
        <taxon>Viridiplantae</taxon>
        <taxon>Streptophyta</taxon>
        <taxon>Embryophyta</taxon>
        <taxon>Tracheophyta</taxon>
        <taxon>Spermatophyta</taxon>
        <taxon>Magnoliopsida</taxon>
        <taxon>eudicotyledons</taxon>
        <taxon>Gunneridae</taxon>
        <taxon>Pentapetalae</taxon>
        <taxon>rosids</taxon>
        <taxon>malvids</taxon>
        <taxon>Brassicales</taxon>
        <taxon>Brassicaceae</taxon>
        <taxon>Brassiceae</taxon>
        <taxon>Brassica</taxon>
    </lineage>
</organism>
<name>A0A816K8L3_BRANA</name>
<sequence>MWNASIDLGGVGFVMLCGECRVMISGLLELESLNFCRNAHPSFFPFHFRFGSCWWAFVKYVLES</sequence>
<protein>
    <submittedName>
        <fullName evidence="1">(rape) hypothetical protein</fullName>
    </submittedName>
</protein>
<accession>A0A816K8L3</accession>